<reference evidence="9 10" key="1">
    <citation type="submission" date="2019-09" db="EMBL/GenBank/DDBJ databases">
        <authorList>
            <person name="Brejova B."/>
        </authorList>
    </citation>
    <scope>NUCLEOTIDE SEQUENCE [LARGE SCALE GENOMIC DNA]</scope>
</reference>
<evidence type="ECO:0000313" key="9">
    <source>
        <dbReference type="EMBL" id="VVT44509.1"/>
    </source>
</evidence>
<dbReference type="GeneID" id="43579264"/>
<evidence type="ECO:0000256" key="1">
    <source>
        <dbReference type="ARBA" id="ARBA00008136"/>
    </source>
</evidence>
<dbReference type="GO" id="GO:0006508">
    <property type="term" value="P:proteolysis"/>
    <property type="evidence" value="ECO:0007669"/>
    <property type="project" value="UniProtKB-KW"/>
</dbReference>
<dbReference type="OrthoDB" id="2111841at2759"/>
<keyword evidence="6" id="KW-0238">DNA-binding</keyword>
<evidence type="ECO:0000313" key="10">
    <source>
        <dbReference type="Proteomes" id="UP000398389"/>
    </source>
</evidence>
<dbReference type="SUPFAM" id="SSF143081">
    <property type="entry name" value="BB1717-like"/>
    <property type="match status" value="1"/>
</dbReference>
<organism evidence="9 10">
    <name type="scientific">Magnusiomyces paraingens</name>
    <dbReference type="NCBI Taxonomy" id="2606893"/>
    <lineage>
        <taxon>Eukaryota</taxon>
        <taxon>Fungi</taxon>
        <taxon>Dikarya</taxon>
        <taxon>Ascomycota</taxon>
        <taxon>Saccharomycotina</taxon>
        <taxon>Dipodascomycetes</taxon>
        <taxon>Dipodascales</taxon>
        <taxon>Dipodascaceae</taxon>
        <taxon>Magnusiomyces</taxon>
    </lineage>
</organism>
<feature type="region of interest" description="Disordered" evidence="8">
    <location>
        <begin position="327"/>
        <end position="370"/>
    </location>
</feature>
<keyword evidence="10" id="KW-1185">Reference proteome</keyword>
<keyword evidence="2" id="KW-0645">Protease</keyword>
<dbReference type="PANTHER" id="PTHR13604:SF0">
    <property type="entry name" value="ABASIC SITE PROCESSING PROTEIN HMCES"/>
    <property type="match status" value="1"/>
</dbReference>
<dbReference type="InterPro" id="IPR003738">
    <property type="entry name" value="SRAP"/>
</dbReference>
<comment type="similarity">
    <text evidence="1">Belongs to the SOS response-associated peptidase family.</text>
</comment>
<feature type="region of interest" description="Disordered" evidence="8">
    <location>
        <begin position="163"/>
        <end position="220"/>
    </location>
</feature>
<dbReference type="Gene3D" id="3.90.1680.10">
    <property type="entry name" value="SOS response associated peptidase-like"/>
    <property type="match status" value="2"/>
</dbReference>
<dbReference type="Pfam" id="PF02586">
    <property type="entry name" value="SRAP"/>
    <property type="match status" value="2"/>
</dbReference>
<dbReference type="EMBL" id="CABVLU010000001">
    <property type="protein sequence ID" value="VVT44509.1"/>
    <property type="molecule type" value="Genomic_DNA"/>
</dbReference>
<proteinExistence type="inferred from homology"/>
<keyword evidence="4" id="KW-0378">Hydrolase</keyword>
<protein>
    <submittedName>
        <fullName evidence="9">Uncharacterized protein</fullName>
    </submittedName>
</protein>
<evidence type="ECO:0000256" key="5">
    <source>
        <dbReference type="ARBA" id="ARBA00023124"/>
    </source>
</evidence>
<evidence type="ECO:0000256" key="3">
    <source>
        <dbReference type="ARBA" id="ARBA00022763"/>
    </source>
</evidence>
<evidence type="ECO:0000256" key="4">
    <source>
        <dbReference type="ARBA" id="ARBA00022801"/>
    </source>
</evidence>
<name>A0A5E8B0F6_9ASCO</name>
<feature type="compositionally biased region" description="Basic and acidic residues" evidence="8">
    <location>
        <begin position="327"/>
        <end position="339"/>
    </location>
</feature>
<keyword evidence="7" id="KW-0456">Lyase</keyword>
<evidence type="ECO:0000256" key="2">
    <source>
        <dbReference type="ARBA" id="ARBA00022670"/>
    </source>
</evidence>
<keyword evidence="3" id="KW-0227">DNA damage</keyword>
<evidence type="ECO:0000256" key="8">
    <source>
        <dbReference type="SAM" id="MobiDB-lite"/>
    </source>
</evidence>
<dbReference type="GO" id="GO:0003697">
    <property type="term" value="F:single-stranded DNA binding"/>
    <property type="evidence" value="ECO:0007669"/>
    <property type="project" value="InterPro"/>
</dbReference>
<gene>
    <name evidence="9" type="ORF">SAPINGB_P000440</name>
</gene>
<feature type="compositionally biased region" description="Basic and acidic residues" evidence="8">
    <location>
        <begin position="350"/>
        <end position="359"/>
    </location>
</feature>
<dbReference type="GO" id="GO:0008233">
    <property type="term" value="F:peptidase activity"/>
    <property type="evidence" value="ECO:0007669"/>
    <property type="project" value="UniProtKB-KW"/>
</dbReference>
<dbReference type="InterPro" id="IPR036590">
    <property type="entry name" value="SRAP-like"/>
</dbReference>
<dbReference type="Proteomes" id="UP000398389">
    <property type="component" value="Unassembled WGS sequence"/>
</dbReference>
<dbReference type="GO" id="GO:0016829">
    <property type="term" value="F:lyase activity"/>
    <property type="evidence" value="ECO:0007669"/>
    <property type="project" value="UniProtKB-KW"/>
</dbReference>
<accession>A0A5E8B0F6</accession>
<keyword evidence="5" id="KW-0190">Covalent protein-DNA linkage</keyword>
<evidence type="ECO:0000256" key="7">
    <source>
        <dbReference type="ARBA" id="ARBA00023239"/>
    </source>
</evidence>
<dbReference type="PANTHER" id="PTHR13604">
    <property type="entry name" value="DC12-RELATED"/>
    <property type="match status" value="1"/>
</dbReference>
<evidence type="ECO:0000256" key="6">
    <source>
        <dbReference type="ARBA" id="ARBA00023125"/>
    </source>
</evidence>
<dbReference type="AlphaFoldDB" id="A0A5E8B0F6"/>
<sequence>MCGRFVFAIPLSELSGVLRASGFEIDSIDSSSTKSPTSYNFAPYQRVPVYRIILKFGLDLSINTEHEVSYMTWSLDPGFKSSGNANSHHFATFNARIEKVEDPRGFWHRFLENPQELEYPKNRCIVLAQGYYEWQAKQLFETKKSTVKIPYYIRPKVVEEKSESADAKTEGKIKTEKVKKESEEVKEEHEEVKKESEEVKKESEEVKKESEEIKKESEEVKKQLGDVKEAKLEEPEPEKKHPVKPLLFFAGICYQNTVSIITRPVSSPLEWLHDREPVMLTVKDAKEWLKGNNDVLHNPTPPLEAYRVGRAVGKVSESGQDLCRKLTKEEIEQSDEENRISAMPKRRHKEEHSPGEKKPKLSNFIKPKSK</sequence>
<dbReference type="RefSeq" id="XP_031851055.1">
    <property type="nucleotide sequence ID" value="XM_031995164.1"/>
</dbReference>
<dbReference type="GO" id="GO:0106300">
    <property type="term" value="P:protein-DNA covalent cross-linking repair"/>
    <property type="evidence" value="ECO:0007669"/>
    <property type="project" value="InterPro"/>
</dbReference>